<sequence length="768" mass="88194">MKIGRLSVALSISLLWIFATNYAFFPISDIASLLTFKSGLLGVNTSSDMESEVGSVKELMIKIDTYGIPYIYSENDNDIAYGLGYMHAKDRYFQMELMIKMVKGELSEILGERVLGSDNFWRPFEFDGKAKEVLEEFKTSSPELYSYLLNYSEGINKYLEKNRTNDPLYKIFNLEPQKWKPEYSLLTAWYMSSNLAYFDYHGERQELLDKVPNEILDILYPQRSDELKTILPSNNKVSILKEPSQLEKVALNGLLVSTTKFNTDIGSNNWVVNSLKSNTKEPLIVNDPHLFLTLPGAFYEVGLFGNTIKSYGYTIPGVPVVISGHNTTISWGITNGEWDLTDRYLLKTKNDSLYLYQGNWIPFQEKQYSIEVRGKEKEVFNIKSTIHGRVIKEDSTYYAQKWYPSSKNYSIKALFNVMKSKSFNEFKNVLKIYDYPPQNFIYADVRDTIGIVCAGKLPKRPQGFQGGLLDGTLKPLSEGYITKQWETSNPRKNYLFSANQLPIQNDYYFGAHWHKDSYRVNHIDNILNNKNNWSVEDFMVMQLDEVDISFLHLKEVFLDQLSNPEISSIGEAILNWDGNMKSNSKEAYIYEILRRSTEIEARRFAQQELGVQQSPSMESFLNYLDHEISTKGQYSNKETIINNILRKTDSMLAQGNDKNDKAYNSISEVIINNISFLPGFEYKVLDAGGNKNTINMNASAHPTFRSIYKMKANNIKGYTIMAGGQSGKLNSKNYADQINGWKNGNYKETQFVENPEELKNITTTIYFK</sequence>
<evidence type="ECO:0000256" key="1">
    <source>
        <dbReference type="ARBA" id="ARBA00006586"/>
    </source>
</evidence>
<proteinExistence type="inferred from homology"/>
<protein>
    <submittedName>
        <fullName evidence="4">Penicillin amidase</fullName>
    </submittedName>
</protein>
<dbReference type="Pfam" id="PF01804">
    <property type="entry name" value="Penicil_amidase"/>
    <property type="match status" value="1"/>
</dbReference>
<organism evidence="4 5">
    <name type="scientific">Nonlabens dokdonensis</name>
    <dbReference type="NCBI Taxonomy" id="328515"/>
    <lineage>
        <taxon>Bacteria</taxon>
        <taxon>Pseudomonadati</taxon>
        <taxon>Bacteroidota</taxon>
        <taxon>Flavobacteriia</taxon>
        <taxon>Flavobacteriales</taxon>
        <taxon>Flavobacteriaceae</taxon>
        <taxon>Nonlabens</taxon>
    </lineage>
</organism>
<dbReference type="PANTHER" id="PTHR34218">
    <property type="entry name" value="PEPTIDASE S45 PENICILLIN AMIDASE"/>
    <property type="match status" value="1"/>
</dbReference>
<dbReference type="Gene3D" id="2.30.120.10">
    <property type="match status" value="1"/>
</dbReference>
<dbReference type="EMBL" id="QKZR01000004">
    <property type="protein sequence ID" value="PZX38988.1"/>
    <property type="molecule type" value="Genomic_DNA"/>
</dbReference>
<evidence type="ECO:0000256" key="3">
    <source>
        <dbReference type="ARBA" id="ARBA00023145"/>
    </source>
</evidence>
<dbReference type="PIRSF" id="PIRSF001227">
    <property type="entry name" value="Pen_acylase"/>
    <property type="match status" value="1"/>
</dbReference>
<dbReference type="InterPro" id="IPR023343">
    <property type="entry name" value="Penicillin_amidase_dom1"/>
</dbReference>
<evidence type="ECO:0000313" key="4">
    <source>
        <dbReference type="EMBL" id="PZX38988.1"/>
    </source>
</evidence>
<comment type="caution">
    <text evidence="4">The sequence shown here is derived from an EMBL/GenBank/DDBJ whole genome shotgun (WGS) entry which is preliminary data.</text>
</comment>
<dbReference type="RefSeq" id="WP_015360773.1">
    <property type="nucleotide sequence ID" value="NZ_QKZR01000004.1"/>
</dbReference>
<name>A0ABX5PVR7_9FLAO</name>
<dbReference type="Gene3D" id="1.10.439.10">
    <property type="entry name" value="Penicillin Amidohydrolase, domain 1"/>
    <property type="match status" value="1"/>
</dbReference>
<dbReference type="InterPro" id="IPR002692">
    <property type="entry name" value="S45"/>
</dbReference>
<keyword evidence="2" id="KW-0378">Hydrolase</keyword>
<dbReference type="InterPro" id="IPR043146">
    <property type="entry name" value="Penicillin_amidase_N_B-knob"/>
</dbReference>
<evidence type="ECO:0000313" key="5">
    <source>
        <dbReference type="Proteomes" id="UP000248584"/>
    </source>
</evidence>
<gene>
    <name evidence="4" type="ORF">LX97_02353</name>
</gene>
<reference evidence="4 5" key="1">
    <citation type="submission" date="2018-06" db="EMBL/GenBank/DDBJ databases">
        <title>Genomic Encyclopedia of Archaeal and Bacterial Type Strains, Phase II (KMG-II): from individual species to whole genera.</title>
        <authorList>
            <person name="Goeker M."/>
        </authorList>
    </citation>
    <scope>NUCLEOTIDE SEQUENCE [LARGE SCALE GENOMIC DNA]</scope>
    <source>
        <strain evidence="4 5">DSM 17205</strain>
    </source>
</reference>
<keyword evidence="3" id="KW-0865">Zymogen</keyword>
<dbReference type="Gene3D" id="3.60.20.10">
    <property type="entry name" value="Glutamine Phosphoribosylpyrophosphate, subunit 1, domain 1"/>
    <property type="match status" value="1"/>
</dbReference>
<keyword evidence="5" id="KW-1185">Reference proteome</keyword>
<dbReference type="InterPro" id="IPR014395">
    <property type="entry name" value="Pen/GL7ACA/AHL_acylase"/>
</dbReference>
<dbReference type="Gene3D" id="1.10.1400.10">
    <property type="match status" value="1"/>
</dbReference>
<evidence type="ECO:0000256" key="2">
    <source>
        <dbReference type="ARBA" id="ARBA00022801"/>
    </source>
</evidence>
<dbReference type="PANTHER" id="PTHR34218:SF4">
    <property type="entry name" value="ACYL-HOMOSERINE LACTONE ACYLASE QUIP"/>
    <property type="match status" value="1"/>
</dbReference>
<dbReference type="InterPro" id="IPR029055">
    <property type="entry name" value="Ntn_hydrolases_N"/>
</dbReference>
<dbReference type="Proteomes" id="UP000248584">
    <property type="component" value="Unassembled WGS sequence"/>
</dbReference>
<comment type="similarity">
    <text evidence="1">Belongs to the peptidase S45 family.</text>
</comment>
<accession>A0ABX5PVR7</accession>
<dbReference type="SUPFAM" id="SSF56235">
    <property type="entry name" value="N-terminal nucleophile aminohydrolases (Ntn hydrolases)"/>
    <property type="match status" value="1"/>
</dbReference>
<dbReference type="InterPro" id="IPR043147">
    <property type="entry name" value="Penicillin_amidase_A-knob"/>
</dbReference>